<dbReference type="EMBL" id="JBDFQZ010000007">
    <property type="protein sequence ID" value="KAK9705308.1"/>
    <property type="molecule type" value="Genomic_DNA"/>
</dbReference>
<feature type="region of interest" description="Disordered" evidence="1">
    <location>
        <begin position="69"/>
        <end position="89"/>
    </location>
</feature>
<comment type="caution">
    <text evidence="2">The sequence shown here is derived from an EMBL/GenBank/DDBJ whole genome shotgun (WGS) entry which is preliminary data.</text>
</comment>
<evidence type="ECO:0000313" key="3">
    <source>
        <dbReference type="Proteomes" id="UP001443914"/>
    </source>
</evidence>
<evidence type="ECO:0000256" key="1">
    <source>
        <dbReference type="SAM" id="MobiDB-lite"/>
    </source>
</evidence>
<reference evidence="2 3" key="1">
    <citation type="submission" date="2024-03" db="EMBL/GenBank/DDBJ databases">
        <title>WGS assembly of Saponaria officinalis var. Norfolk2.</title>
        <authorList>
            <person name="Jenkins J."/>
            <person name="Shu S."/>
            <person name="Grimwood J."/>
            <person name="Barry K."/>
            <person name="Goodstein D."/>
            <person name="Schmutz J."/>
            <person name="Leebens-Mack J."/>
            <person name="Osbourn A."/>
        </authorList>
    </citation>
    <scope>NUCLEOTIDE SEQUENCE [LARGE SCALE GENOMIC DNA]</scope>
    <source>
        <strain evidence="3">cv. Norfolk2</strain>
        <strain evidence="2">JIC</strain>
        <tissue evidence="2">Leaf</tissue>
    </source>
</reference>
<sequence length="143" mass="16995">MDGSVVEDALENRVPGVVVELRYSDDKENAPNTDDIRKVNENILSELKSKVKKSRKFITRRRNLRKKTILPPLSRGEIQEKPKPTNHKPFRLRIDVKIDSWRGRIRFKQAFRTTTKLHFRRSSLKYQVRKIKWTAKQSKNLKQ</sequence>
<protein>
    <submittedName>
        <fullName evidence="2">Uncharacterized protein</fullName>
    </submittedName>
</protein>
<dbReference type="EMBL" id="JBDFQZ010000007">
    <property type="protein sequence ID" value="KAK9705309.1"/>
    <property type="molecule type" value="Genomic_DNA"/>
</dbReference>
<gene>
    <name evidence="2" type="ORF">RND81_07G047100</name>
</gene>
<evidence type="ECO:0000313" key="2">
    <source>
        <dbReference type="EMBL" id="KAK9705308.1"/>
    </source>
</evidence>
<organism evidence="2 3">
    <name type="scientific">Saponaria officinalis</name>
    <name type="common">Common soapwort</name>
    <name type="synonym">Lychnis saponaria</name>
    <dbReference type="NCBI Taxonomy" id="3572"/>
    <lineage>
        <taxon>Eukaryota</taxon>
        <taxon>Viridiplantae</taxon>
        <taxon>Streptophyta</taxon>
        <taxon>Embryophyta</taxon>
        <taxon>Tracheophyta</taxon>
        <taxon>Spermatophyta</taxon>
        <taxon>Magnoliopsida</taxon>
        <taxon>eudicotyledons</taxon>
        <taxon>Gunneridae</taxon>
        <taxon>Pentapetalae</taxon>
        <taxon>Caryophyllales</taxon>
        <taxon>Caryophyllaceae</taxon>
        <taxon>Caryophylleae</taxon>
        <taxon>Saponaria</taxon>
    </lineage>
</organism>
<dbReference type="AlphaFoldDB" id="A0AAW1JKE2"/>
<keyword evidence="3" id="KW-1185">Reference proteome</keyword>
<accession>A0AAW1JKE2</accession>
<proteinExistence type="predicted"/>
<name>A0AAW1JKE2_SAPOF</name>
<dbReference type="Proteomes" id="UP001443914">
    <property type="component" value="Unassembled WGS sequence"/>
</dbReference>